<reference evidence="1 2" key="1">
    <citation type="submission" date="2019-04" db="EMBL/GenBank/DDBJ databases">
        <title>Chromosome genome assembly for Takifugu flavidus.</title>
        <authorList>
            <person name="Xiao S."/>
        </authorList>
    </citation>
    <scope>NUCLEOTIDE SEQUENCE [LARGE SCALE GENOMIC DNA]</scope>
    <source>
        <strain evidence="1">HTHZ2018</strain>
        <tissue evidence="1">Muscle</tissue>
    </source>
</reference>
<comment type="caution">
    <text evidence="1">The sequence shown here is derived from an EMBL/GenBank/DDBJ whole genome shotgun (WGS) entry which is preliminary data.</text>
</comment>
<protein>
    <submittedName>
        <fullName evidence="1">Uncharacterized protein</fullName>
    </submittedName>
</protein>
<dbReference type="Proteomes" id="UP000324091">
    <property type="component" value="Chromosome 1"/>
</dbReference>
<name>A0A5C6PSM4_9TELE</name>
<proteinExistence type="predicted"/>
<gene>
    <name evidence="1" type="ORF">D4764_01G0017910</name>
</gene>
<dbReference type="AlphaFoldDB" id="A0A5C6PSM4"/>
<keyword evidence="2" id="KW-1185">Reference proteome</keyword>
<sequence length="43" mass="4736">MLSGVSHYPGSPPPPRCVTVENFFLRCVGMDRAMARELLEQSG</sequence>
<evidence type="ECO:0000313" key="2">
    <source>
        <dbReference type="Proteomes" id="UP000324091"/>
    </source>
</evidence>
<organism evidence="1 2">
    <name type="scientific">Takifugu flavidus</name>
    <name type="common">sansaifugu</name>
    <dbReference type="NCBI Taxonomy" id="433684"/>
    <lineage>
        <taxon>Eukaryota</taxon>
        <taxon>Metazoa</taxon>
        <taxon>Chordata</taxon>
        <taxon>Craniata</taxon>
        <taxon>Vertebrata</taxon>
        <taxon>Euteleostomi</taxon>
        <taxon>Actinopterygii</taxon>
        <taxon>Neopterygii</taxon>
        <taxon>Teleostei</taxon>
        <taxon>Neoteleostei</taxon>
        <taxon>Acanthomorphata</taxon>
        <taxon>Eupercaria</taxon>
        <taxon>Tetraodontiformes</taxon>
        <taxon>Tetradontoidea</taxon>
        <taxon>Tetraodontidae</taxon>
        <taxon>Takifugu</taxon>
    </lineage>
</organism>
<evidence type="ECO:0000313" key="1">
    <source>
        <dbReference type="EMBL" id="TWW81976.1"/>
    </source>
</evidence>
<accession>A0A5C6PSM4</accession>
<dbReference type="EMBL" id="RHFK02000001">
    <property type="protein sequence ID" value="TWW81976.1"/>
    <property type="molecule type" value="Genomic_DNA"/>
</dbReference>